<protein>
    <submittedName>
        <fullName evidence="2">Uncharacterized protein</fullName>
    </submittedName>
</protein>
<accession>A0AAD1SRE5</accession>
<proteinExistence type="predicted"/>
<dbReference type="EMBL" id="OW240918">
    <property type="protein sequence ID" value="CAH2306839.1"/>
    <property type="molecule type" value="Genomic_DNA"/>
</dbReference>
<keyword evidence="3" id="KW-1185">Reference proteome</keyword>
<evidence type="ECO:0000313" key="2">
    <source>
        <dbReference type="EMBL" id="CAH2306839.1"/>
    </source>
</evidence>
<feature type="region of interest" description="Disordered" evidence="1">
    <location>
        <begin position="259"/>
        <end position="278"/>
    </location>
</feature>
<evidence type="ECO:0000256" key="1">
    <source>
        <dbReference type="SAM" id="MobiDB-lite"/>
    </source>
</evidence>
<feature type="compositionally biased region" description="Polar residues" evidence="1">
    <location>
        <begin position="260"/>
        <end position="278"/>
    </location>
</feature>
<dbReference type="Gene3D" id="3.30.70.1820">
    <property type="entry name" value="L1 transposable element, RRM domain"/>
    <property type="match status" value="1"/>
</dbReference>
<gene>
    <name evidence="2" type="ORF">PECUL_23A033185</name>
</gene>
<dbReference type="AlphaFoldDB" id="A0AAD1SRE5"/>
<evidence type="ECO:0000313" key="3">
    <source>
        <dbReference type="Proteomes" id="UP001295444"/>
    </source>
</evidence>
<sequence>MKTLFAADIALVRKDLGVITARLQSLEDSGDTAHCGQDAQQSELDKLKQANLLMEGRIAVLEDSKRQRNLKIWSVPEDVTDSEIPHYLRRLLSSVLTPSKAKAILLDNYFRIPKPAKAPDGASRDLLICFQSLRSKQLVQAAICDAPSYHFEGADLTFFNDLTRSTIVWQQALRPLTQHLRQHEVAYCWGPGRKLTVLHDRKRIPLQQQSDARKFFKALGLPTPEAQQAHTLGADSQPSTQMWDVRNVRPFYPKTRPTAVESNLVGTSDLSPAQGQSF</sequence>
<organism evidence="2 3">
    <name type="scientific">Pelobates cultripes</name>
    <name type="common">Western spadefoot toad</name>
    <dbReference type="NCBI Taxonomy" id="61616"/>
    <lineage>
        <taxon>Eukaryota</taxon>
        <taxon>Metazoa</taxon>
        <taxon>Chordata</taxon>
        <taxon>Craniata</taxon>
        <taxon>Vertebrata</taxon>
        <taxon>Euteleostomi</taxon>
        <taxon>Amphibia</taxon>
        <taxon>Batrachia</taxon>
        <taxon>Anura</taxon>
        <taxon>Pelobatoidea</taxon>
        <taxon>Pelobatidae</taxon>
        <taxon>Pelobates</taxon>
    </lineage>
</organism>
<reference evidence="2" key="1">
    <citation type="submission" date="2022-03" db="EMBL/GenBank/DDBJ databases">
        <authorList>
            <person name="Alioto T."/>
            <person name="Alioto T."/>
            <person name="Gomez Garrido J."/>
        </authorList>
    </citation>
    <scope>NUCLEOTIDE SEQUENCE</scope>
</reference>
<dbReference type="Proteomes" id="UP001295444">
    <property type="component" value="Chromosome 07"/>
</dbReference>
<name>A0AAD1SRE5_PELCU</name>